<organism evidence="3 4">
    <name type="scientific">Emiliania huxleyi (strain CCMP1516)</name>
    <dbReference type="NCBI Taxonomy" id="280463"/>
    <lineage>
        <taxon>Eukaryota</taxon>
        <taxon>Haptista</taxon>
        <taxon>Haptophyta</taxon>
        <taxon>Prymnesiophyceae</taxon>
        <taxon>Isochrysidales</taxon>
        <taxon>Noelaerhabdaceae</taxon>
        <taxon>Emiliania</taxon>
    </lineage>
</organism>
<reference evidence="3" key="2">
    <citation type="submission" date="2024-10" db="UniProtKB">
        <authorList>
            <consortium name="EnsemblProtists"/>
        </authorList>
    </citation>
    <scope>IDENTIFICATION</scope>
</reference>
<name>A0A0D3JQR3_EMIH1</name>
<reference evidence="4" key="1">
    <citation type="journal article" date="2013" name="Nature">
        <title>Pan genome of the phytoplankton Emiliania underpins its global distribution.</title>
        <authorList>
            <person name="Read B.A."/>
            <person name="Kegel J."/>
            <person name="Klute M.J."/>
            <person name="Kuo A."/>
            <person name="Lefebvre S.C."/>
            <person name="Maumus F."/>
            <person name="Mayer C."/>
            <person name="Miller J."/>
            <person name="Monier A."/>
            <person name="Salamov A."/>
            <person name="Young J."/>
            <person name="Aguilar M."/>
            <person name="Claverie J.M."/>
            <person name="Frickenhaus S."/>
            <person name="Gonzalez K."/>
            <person name="Herman E.K."/>
            <person name="Lin Y.C."/>
            <person name="Napier J."/>
            <person name="Ogata H."/>
            <person name="Sarno A.F."/>
            <person name="Shmutz J."/>
            <person name="Schroeder D."/>
            <person name="de Vargas C."/>
            <person name="Verret F."/>
            <person name="von Dassow P."/>
            <person name="Valentin K."/>
            <person name="Van de Peer Y."/>
            <person name="Wheeler G."/>
            <person name="Dacks J.B."/>
            <person name="Delwiche C.F."/>
            <person name="Dyhrman S.T."/>
            <person name="Glockner G."/>
            <person name="John U."/>
            <person name="Richards T."/>
            <person name="Worden A.Z."/>
            <person name="Zhang X."/>
            <person name="Grigoriev I.V."/>
            <person name="Allen A.E."/>
            <person name="Bidle K."/>
            <person name="Borodovsky M."/>
            <person name="Bowler C."/>
            <person name="Brownlee C."/>
            <person name="Cock J.M."/>
            <person name="Elias M."/>
            <person name="Gladyshev V.N."/>
            <person name="Groth M."/>
            <person name="Guda C."/>
            <person name="Hadaegh A."/>
            <person name="Iglesias-Rodriguez M.D."/>
            <person name="Jenkins J."/>
            <person name="Jones B.M."/>
            <person name="Lawson T."/>
            <person name="Leese F."/>
            <person name="Lindquist E."/>
            <person name="Lobanov A."/>
            <person name="Lomsadze A."/>
            <person name="Malik S.B."/>
            <person name="Marsh M.E."/>
            <person name="Mackinder L."/>
            <person name="Mock T."/>
            <person name="Mueller-Roeber B."/>
            <person name="Pagarete A."/>
            <person name="Parker M."/>
            <person name="Probert I."/>
            <person name="Quesneville H."/>
            <person name="Raines C."/>
            <person name="Rensing S.A."/>
            <person name="Riano-Pachon D.M."/>
            <person name="Richier S."/>
            <person name="Rokitta S."/>
            <person name="Shiraiwa Y."/>
            <person name="Soanes D.M."/>
            <person name="van der Giezen M."/>
            <person name="Wahlund T.M."/>
            <person name="Williams B."/>
            <person name="Wilson W."/>
            <person name="Wolfe G."/>
            <person name="Wurch L.L."/>
        </authorList>
    </citation>
    <scope>NUCLEOTIDE SEQUENCE</scope>
</reference>
<dbReference type="Proteomes" id="UP000013827">
    <property type="component" value="Unassembled WGS sequence"/>
</dbReference>
<keyword evidence="2" id="KW-0732">Signal</keyword>
<dbReference type="GeneID" id="17271394"/>
<evidence type="ECO:0000313" key="3">
    <source>
        <dbReference type="EnsemblProtists" id="EOD25848"/>
    </source>
</evidence>
<accession>A0A0D3JQR3</accession>
<dbReference type="AlphaFoldDB" id="A0A0D3JQR3"/>
<dbReference type="EnsemblProtists" id="EOD25848">
    <property type="protein sequence ID" value="EOD25848"/>
    <property type="gene ID" value="EMIHUDRAFT_354144"/>
</dbReference>
<feature type="signal peptide" evidence="2">
    <location>
        <begin position="1"/>
        <end position="27"/>
    </location>
</feature>
<evidence type="ECO:0000313" key="4">
    <source>
        <dbReference type="Proteomes" id="UP000013827"/>
    </source>
</evidence>
<dbReference type="RefSeq" id="XP_005778277.1">
    <property type="nucleotide sequence ID" value="XM_005778220.1"/>
</dbReference>
<dbReference type="KEGG" id="ehx:EMIHUDRAFT_354144"/>
<feature type="chain" id="PRO_5044291517" description="Secreted protein" evidence="2">
    <location>
        <begin position="28"/>
        <end position="109"/>
    </location>
</feature>
<protein>
    <recommendedName>
        <fullName evidence="5">Secreted protein</fullName>
    </recommendedName>
</protein>
<proteinExistence type="predicted"/>
<evidence type="ECO:0008006" key="5">
    <source>
        <dbReference type="Google" id="ProtNLM"/>
    </source>
</evidence>
<sequence>MGLTPLRRAMLLLLLLLLLLLPPPPPPLPPPLPLLLLLRRRRRRRLEPRRRGGQSPSSQGDLHTTMHARLDLPVGRNGESFLWRREKITALPSPLTVPSGYGAMDRKDS</sequence>
<keyword evidence="4" id="KW-1185">Reference proteome</keyword>
<dbReference type="HOGENOM" id="CLU_2188938_0_0_1"/>
<feature type="region of interest" description="Disordered" evidence="1">
    <location>
        <begin position="45"/>
        <end position="67"/>
    </location>
</feature>
<evidence type="ECO:0000256" key="2">
    <source>
        <dbReference type="SAM" id="SignalP"/>
    </source>
</evidence>
<dbReference type="PaxDb" id="2903-EOD25848"/>
<evidence type="ECO:0000256" key="1">
    <source>
        <dbReference type="SAM" id="MobiDB-lite"/>
    </source>
</evidence>